<feature type="region of interest" description="Disordered" evidence="4">
    <location>
        <begin position="474"/>
        <end position="512"/>
    </location>
</feature>
<dbReference type="Gene3D" id="3.30.9.10">
    <property type="entry name" value="D-Amino Acid Oxidase, subunit A, domain 2"/>
    <property type="match status" value="1"/>
</dbReference>
<dbReference type="Pfam" id="PF01593">
    <property type="entry name" value="Amino_oxidase"/>
    <property type="match status" value="1"/>
</dbReference>
<dbReference type="SUPFAM" id="SSF51905">
    <property type="entry name" value="FAD/NAD(P)-binding domain"/>
    <property type="match status" value="1"/>
</dbReference>
<dbReference type="EMBL" id="BMNA01000001">
    <property type="protein sequence ID" value="GGL85654.1"/>
    <property type="molecule type" value="Genomic_DNA"/>
</dbReference>
<dbReference type="InterPro" id="IPR036188">
    <property type="entry name" value="FAD/NAD-bd_sf"/>
</dbReference>
<dbReference type="GO" id="GO:0005829">
    <property type="term" value="C:cytosol"/>
    <property type="evidence" value="ECO:0007669"/>
    <property type="project" value="TreeGrafter"/>
</dbReference>
<evidence type="ECO:0000259" key="5">
    <source>
        <dbReference type="Pfam" id="PF01593"/>
    </source>
</evidence>
<dbReference type="PANTHER" id="PTHR10668:SF103">
    <property type="entry name" value="PYRIDINE NUCLEOTIDE-DISULFIDE OXIDOREDUCTASE DOMAIN-CONTAINING PROTEIN 2"/>
    <property type="match status" value="1"/>
</dbReference>
<sequence>MERPRIVVAGGGHNGLVAAVLAASAGADVEVLEAADHVGGATQGAQLFAGHPARLSRYSYLVSLFPTELVDRLCIDLRLARRAVSSYTPVGAGGLLVERDPGPATAASFRALTGSDAEFAAWRQLSAELGVLARAVAPALTGPLRRRSQVRSQVLAAGGDQIWGDVVEAPIGEMILRRFADDTVRGVVATDALIGTHTSLLDPSLLANRCFLYHVTGRGTGDWLVPVGGMGALTDALLARCAELGVRIRTGAEVTALADGDDGVEVDTADGDRRAADAVLAAAAPAAVDRWLGRPAADPEGAQLKINMLLRRLPRLRSGVDPAIAFAGTVHLSEGWAELEDAYRRSAAGLLPDPLPAEVYCHSLTDPSVLGASAGDGTATLTLFGLHTPARLFAADSADPSAPERAAAARERAVAAALASLQRHLAEPLTDCLAVDLDGRPCLDVATPVDLERDLRMPGGHIFHGDLRWPWLEDGGSDGTADGSSDDSSEGTGSGGSGDDGSGDDGSGDDMVARAARRYGVGVAGCRRVLQAGSGSVRGGAVSGLGGLAAVDALRAAGLLPG</sequence>
<keyword evidence="7" id="KW-1185">Reference proteome</keyword>
<evidence type="ECO:0000256" key="1">
    <source>
        <dbReference type="ARBA" id="ARBA00037217"/>
    </source>
</evidence>
<dbReference type="Pfam" id="PF13450">
    <property type="entry name" value="NAD_binding_8"/>
    <property type="match status" value="1"/>
</dbReference>
<dbReference type="AlphaFoldDB" id="A0A917WAE6"/>
<protein>
    <recommendedName>
        <fullName evidence="3">Pyridine nucleotide-disulfide oxidoreductase domain-containing protein 2</fullName>
    </recommendedName>
</protein>
<gene>
    <name evidence="6" type="ORF">GCM10011594_01650</name>
</gene>
<evidence type="ECO:0000313" key="6">
    <source>
        <dbReference type="EMBL" id="GGL85654.1"/>
    </source>
</evidence>
<proteinExistence type="predicted"/>
<feature type="domain" description="Amine oxidase" evidence="5">
    <location>
        <begin position="212"/>
        <end position="306"/>
    </location>
</feature>
<reference evidence="6" key="2">
    <citation type="submission" date="2020-09" db="EMBL/GenBank/DDBJ databases">
        <authorList>
            <person name="Sun Q."/>
            <person name="Zhou Y."/>
        </authorList>
    </citation>
    <scope>NUCLEOTIDE SEQUENCE</scope>
    <source>
        <strain evidence="6">CGMCC 4.7308</strain>
    </source>
</reference>
<comment type="subunit">
    <text evidence="2">Interacts with COX5B; this interaction may contribute to localize PYROXD2 to the inner face of the inner mitochondrial membrane.</text>
</comment>
<evidence type="ECO:0000256" key="2">
    <source>
        <dbReference type="ARBA" id="ARBA00038825"/>
    </source>
</evidence>
<accession>A0A917WAE6</accession>
<dbReference type="Proteomes" id="UP000655208">
    <property type="component" value="Unassembled WGS sequence"/>
</dbReference>
<reference evidence="6" key="1">
    <citation type="journal article" date="2014" name="Int. J. Syst. Evol. Microbiol.">
        <title>Complete genome sequence of Corynebacterium casei LMG S-19264T (=DSM 44701T), isolated from a smear-ripened cheese.</title>
        <authorList>
            <consortium name="US DOE Joint Genome Institute (JGI-PGF)"/>
            <person name="Walter F."/>
            <person name="Albersmeier A."/>
            <person name="Kalinowski J."/>
            <person name="Ruckert C."/>
        </authorList>
    </citation>
    <scope>NUCLEOTIDE SEQUENCE</scope>
    <source>
        <strain evidence="6">CGMCC 4.7308</strain>
    </source>
</reference>
<evidence type="ECO:0000256" key="3">
    <source>
        <dbReference type="ARBA" id="ARBA00040298"/>
    </source>
</evidence>
<organism evidence="6 7">
    <name type="scientific">Nakamurella endophytica</name>
    <dbReference type="NCBI Taxonomy" id="1748367"/>
    <lineage>
        <taxon>Bacteria</taxon>
        <taxon>Bacillati</taxon>
        <taxon>Actinomycetota</taxon>
        <taxon>Actinomycetes</taxon>
        <taxon>Nakamurellales</taxon>
        <taxon>Nakamurellaceae</taxon>
        <taxon>Nakamurella</taxon>
    </lineage>
</organism>
<dbReference type="InterPro" id="IPR002937">
    <property type="entry name" value="Amino_oxidase"/>
</dbReference>
<evidence type="ECO:0000256" key="4">
    <source>
        <dbReference type="SAM" id="MobiDB-lite"/>
    </source>
</evidence>
<comment type="caution">
    <text evidence="6">The sequence shown here is derived from an EMBL/GenBank/DDBJ whole genome shotgun (WGS) entry which is preliminary data.</text>
</comment>
<dbReference type="Gene3D" id="3.50.50.60">
    <property type="entry name" value="FAD/NAD(P)-binding domain"/>
    <property type="match status" value="2"/>
</dbReference>
<dbReference type="GO" id="GO:0016491">
    <property type="term" value="F:oxidoreductase activity"/>
    <property type="evidence" value="ECO:0007669"/>
    <property type="project" value="InterPro"/>
</dbReference>
<comment type="function">
    <text evidence="1">Probable oxidoreductase that may play a role as regulator of mitochondrial function.</text>
</comment>
<dbReference type="PANTHER" id="PTHR10668">
    <property type="entry name" value="PHYTOENE DEHYDROGENASE"/>
    <property type="match status" value="1"/>
</dbReference>
<dbReference type="RefSeq" id="WP_188939624.1">
    <property type="nucleotide sequence ID" value="NZ_BMNA01000001.1"/>
</dbReference>
<name>A0A917WAE6_9ACTN</name>
<evidence type="ECO:0000313" key="7">
    <source>
        <dbReference type="Proteomes" id="UP000655208"/>
    </source>
</evidence>